<dbReference type="PANTHER" id="PTHR48012">
    <property type="entry name" value="STERILE20-LIKE KINASE, ISOFORM B-RELATED"/>
    <property type="match status" value="1"/>
</dbReference>
<organism evidence="10 11">
    <name type="scientific">Salvator merianae</name>
    <name type="common">Argentine black and white tegu</name>
    <name type="synonym">Tupinambis merianae</name>
    <dbReference type="NCBI Taxonomy" id="96440"/>
    <lineage>
        <taxon>Eukaryota</taxon>
        <taxon>Metazoa</taxon>
        <taxon>Chordata</taxon>
        <taxon>Craniata</taxon>
        <taxon>Vertebrata</taxon>
        <taxon>Euteleostomi</taxon>
        <taxon>Lepidosauria</taxon>
        <taxon>Squamata</taxon>
        <taxon>Bifurcata</taxon>
        <taxon>Unidentata</taxon>
        <taxon>Episquamata</taxon>
        <taxon>Laterata</taxon>
        <taxon>Teiioidea</taxon>
        <taxon>Teiidae</taxon>
        <taxon>Salvator</taxon>
    </lineage>
</organism>
<keyword evidence="3" id="KW-0723">Serine/threonine-protein kinase</keyword>
<evidence type="ECO:0000313" key="11">
    <source>
        <dbReference type="Proteomes" id="UP000694421"/>
    </source>
</evidence>
<dbReference type="Pfam" id="PF00069">
    <property type="entry name" value="Pkinase"/>
    <property type="match status" value="1"/>
</dbReference>
<dbReference type="AlphaFoldDB" id="A0A8D0C9R3"/>
<dbReference type="GO" id="GO:0005737">
    <property type="term" value="C:cytoplasm"/>
    <property type="evidence" value="ECO:0007669"/>
    <property type="project" value="TreeGrafter"/>
</dbReference>
<dbReference type="InterPro" id="IPR011009">
    <property type="entry name" value="Kinase-like_dom_sf"/>
</dbReference>
<keyword evidence="7 8" id="KW-0067">ATP-binding</keyword>
<dbReference type="GeneTree" id="ENSGT00940000160308"/>
<dbReference type="PANTHER" id="PTHR48012:SF15">
    <property type="entry name" value="MITOGEN-ACTIVATED PROTEIN KINASE KINASE KINASE KINASE 1"/>
    <property type="match status" value="1"/>
</dbReference>
<dbReference type="PROSITE" id="PS00107">
    <property type="entry name" value="PROTEIN_KINASE_ATP"/>
    <property type="match status" value="1"/>
</dbReference>
<dbReference type="FunFam" id="3.30.200.20:FF:000040">
    <property type="entry name" value="Dual specificity mitogen-activated protein kinase kinase"/>
    <property type="match status" value="1"/>
</dbReference>
<keyword evidence="5 8" id="KW-0547">Nucleotide-binding</keyword>
<reference evidence="10" key="2">
    <citation type="submission" date="2025-09" db="UniProtKB">
        <authorList>
            <consortium name="Ensembl"/>
        </authorList>
    </citation>
    <scope>IDENTIFICATION</scope>
</reference>
<feature type="domain" description="Protein kinase" evidence="9">
    <location>
        <begin position="20"/>
        <end position="131"/>
    </location>
</feature>
<evidence type="ECO:0000256" key="7">
    <source>
        <dbReference type="ARBA" id="ARBA00022840"/>
    </source>
</evidence>
<dbReference type="EC" id="2.7.11.1" evidence="2"/>
<dbReference type="Proteomes" id="UP000694421">
    <property type="component" value="Unplaced"/>
</dbReference>
<feature type="binding site" evidence="8">
    <location>
        <position position="49"/>
    </location>
    <ligand>
        <name>ATP</name>
        <dbReference type="ChEBI" id="CHEBI:30616"/>
    </ligand>
</feature>
<name>A0A8D0C9R3_SALMN</name>
<evidence type="ECO:0000259" key="9">
    <source>
        <dbReference type="PROSITE" id="PS50011"/>
    </source>
</evidence>
<proteinExistence type="inferred from homology"/>
<dbReference type="SMART" id="SM00220">
    <property type="entry name" value="S_TKc"/>
    <property type="match status" value="1"/>
</dbReference>
<dbReference type="InterPro" id="IPR000719">
    <property type="entry name" value="Prot_kinase_dom"/>
</dbReference>
<keyword evidence="11" id="KW-1185">Reference proteome</keyword>
<dbReference type="SUPFAM" id="SSF56112">
    <property type="entry name" value="Protein kinase-like (PK-like)"/>
    <property type="match status" value="1"/>
</dbReference>
<evidence type="ECO:0000256" key="8">
    <source>
        <dbReference type="PROSITE-ProRule" id="PRU10141"/>
    </source>
</evidence>
<dbReference type="InterPro" id="IPR017441">
    <property type="entry name" value="Protein_kinase_ATP_BS"/>
</dbReference>
<dbReference type="OMA" id="YSRWRIF"/>
<dbReference type="GO" id="GO:0008349">
    <property type="term" value="F:MAP kinase kinase kinase kinase activity"/>
    <property type="evidence" value="ECO:0007669"/>
    <property type="project" value="TreeGrafter"/>
</dbReference>
<dbReference type="Ensembl" id="ENSSMRT00000022687.1">
    <property type="protein sequence ID" value="ENSSMRP00000019342.1"/>
    <property type="gene ID" value="ENSSMRG00000015079.1"/>
</dbReference>
<evidence type="ECO:0000256" key="1">
    <source>
        <dbReference type="ARBA" id="ARBA00008874"/>
    </source>
</evidence>
<accession>A0A8D0C9R3</accession>
<keyword evidence="6" id="KW-0418">Kinase</keyword>
<reference evidence="10" key="1">
    <citation type="submission" date="2025-08" db="UniProtKB">
        <authorList>
            <consortium name="Ensembl"/>
        </authorList>
    </citation>
    <scope>IDENTIFICATION</scope>
</reference>
<evidence type="ECO:0000313" key="10">
    <source>
        <dbReference type="Ensembl" id="ENSSMRP00000019342.1"/>
    </source>
</evidence>
<evidence type="ECO:0000256" key="2">
    <source>
        <dbReference type="ARBA" id="ARBA00012513"/>
    </source>
</evidence>
<evidence type="ECO:0000256" key="5">
    <source>
        <dbReference type="ARBA" id="ARBA00022741"/>
    </source>
</evidence>
<dbReference type="PROSITE" id="PS50011">
    <property type="entry name" value="PROTEIN_KINASE_DOM"/>
    <property type="match status" value="1"/>
</dbReference>
<protein>
    <recommendedName>
        <fullName evidence="2">non-specific serine/threonine protein kinase</fullName>
        <ecNumber evidence="2">2.7.11.1</ecNumber>
    </recommendedName>
</protein>
<dbReference type="InterPro" id="IPR050629">
    <property type="entry name" value="STE20/SPS1-PAK"/>
</dbReference>
<dbReference type="GO" id="GO:1902531">
    <property type="term" value="P:regulation of intracellular signal transduction"/>
    <property type="evidence" value="ECO:0007669"/>
    <property type="project" value="UniProtKB-ARBA"/>
</dbReference>
<evidence type="ECO:0000256" key="6">
    <source>
        <dbReference type="ARBA" id="ARBA00022777"/>
    </source>
</evidence>
<sequence>MDAQERAALDISTRNPQEDFELLQRVGGGTYGEVFKARNRETGKLAAIKIVKMEADDDCLAIQQEIVMVKTCKHQNIVAYYGSYLRFNKLWICMEFCGGGSLQDVYQGMFLGSLRGHGTELLSLLGGPRCS</sequence>
<evidence type="ECO:0000256" key="3">
    <source>
        <dbReference type="ARBA" id="ARBA00022527"/>
    </source>
</evidence>
<keyword evidence="4" id="KW-0808">Transferase</keyword>
<dbReference type="GO" id="GO:0005524">
    <property type="term" value="F:ATP binding"/>
    <property type="evidence" value="ECO:0007669"/>
    <property type="project" value="UniProtKB-UniRule"/>
</dbReference>
<evidence type="ECO:0000256" key="4">
    <source>
        <dbReference type="ARBA" id="ARBA00022679"/>
    </source>
</evidence>
<comment type="similarity">
    <text evidence="1">Belongs to the protein kinase superfamily. STE Ser/Thr protein kinase family. STE20 subfamily.</text>
</comment>
<dbReference type="Gene3D" id="3.30.200.20">
    <property type="entry name" value="Phosphorylase Kinase, domain 1"/>
    <property type="match status" value="1"/>
</dbReference>